<dbReference type="STRING" id="555512.SAMN04487993_100535"/>
<organism evidence="5 6">
    <name type="scientific">Salipiger marinus</name>
    <dbReference type="NCBI Taxonomy" id="555512"/>
    <lineage>
        <taxon>Bacteria</taxon>
        <taxon>Pseudomonadati</taxon>
        <taxon>Pseudomonadota</taxon>
        <taxon>Alphaproteobacteria</taxon>
        <taxon>Rhodobacterales</taxon>
        <taxon>Roseobacteraceae</taxon>
        <taxon>Salipiger</taxon>
    </lineage>
</organism>
<evidence type="ECO:0000256" key="2">
    <source>
        <dbReference type="ARBA" id="ARBA00023125"/>
    </source>
</evidence>
<evidence type="ECO:0000256" key="1">
    <source>
        <dbReference type="ARBA" id="ARBA00023015"/>
    </source>
</evidence>
<evidence type="ECO:0000256" key="3">
    <source>
        <dbReference type="ARBA" id="ARBA00023163"/>
    </source>
</evidence>
<sequence>MPPVFSPSAIPCRAGLRDPEAGAAEAVLTVGAAAISPILRLRRERLPGQITKDIEARGRSGVFANRDRLPSERDLAEPLAQNGDIALFPRTDDTLHHRIASIAQDPLTHVVPELPEDQRRMSRSPPEALSRAMAAHRQMVESIRDRDADRAEAAMRAHLTVVVQTYSDIREEAADPAD</sequence>
<feature type="domain" description="GntR C-terminal" evidence="4">
    <location>
        <begin position="76"/>
        <end position="160"/>
    </location>
</feature>
<dbReference type="OrthoDB" id="5450856at2"/>
<dbReference type="GO" id="GO:0003677">
    <property type="term" value="F:DNA binding"/>
    <property type="evidence" value="ECO:0007669"/>
    <property type="project" value="UniProtKB-KW"/>
</dbReference>
<dbReference type="AlphaFoldDB" id="A0A1G8KRQ3"/>
<proteinExistence type="predicted"/>
<keyword evidence="3" id="KW-0804">Transcription</keyword>
<dbReference type="InterPro" id="IPR011711">
    <property type="entry name" value="GntR_C"/>
</dbReference>
<dbReference type="EMBL" id="FNEJ01000005">
    <property type="protein sequence ID" value="SDI46039.1"/>
    <property type="molecule type" value="Genomic_DNA"/>
</dbReference>
<evidence type="ECO:0000313" key="6">
    <source>
        <dbReference type="Proteomes" id="UP000199093"/>
    </source>
</evidence>
<dbReference type="Pfam" id="PF07729">
    <property type="entry name" value="FCD"/>
    <property type="match status" value="1"/>
</dbReference>
<accession>A0A1G8KRQ3</accession>
<dbReference type="SUPFAM" id="SSF48008">
    <property type="entry name" value="GntR ligand-binding domain-like"/>
    <property type="match status" value="1"/>
</dbReference>
<keyword evidence="1" id="KW-0805">Transcription regulation</keyword>
<protein>
    <submittedName>
        <fullName evidence="5">FCD domain-containing protein</fullName>
    </submittedName>
</protein>
<dbReference type="Gene3D" id="1.20.120.530">
    <property type="entry name" value="GntR ligand-binding domain-like"/>
    <property type="match status" value="1"/>
</dbReference>
<dbReference type="Proteomes" id="UP000199093">
    <property type="component" value="Unassembled WGS sequence"/>
</dbReference>
<dbReference type="RefSeq" id="WP_089845276.1">
    <property type="nucleotide sequence ID" value="NZ_FNEJ01000005.1"/>
</dbReference>
<reference evidence="5 6" key="1">
    <citation type="submission" date="2016-10" db="EMBL/GenBank/DDBJ databases">
        <authorList>
            <person name="de Groot N.N."/>
        </authorList>
    </citation>
    <scope>NUCLEOTIDE SEQUENCE [LARGE SCALE GENOMIC DNA]</scope>
    <source>
        <strain evidence="5 6">DSM 26424</strain>
    </source>
</reference>
<keyword evidence="2" id="KW-0238">DNA-binding</keyword>
<name>A0A1G8KRQ3_9RHOB</name>
<evidence type="ECO:0000313" key="5">
    <source>
        <dbReference type="EMBL" id="SDI46039.1"/>
    </source>
</evidence>
<evidence type="ECO:0000259" key="4">
    <source>
        <dbReference type="Pfam" id="PF07729"/>
    </source>
</evidence>
<keyword evidence="6" id="KW-1185">Reference proteome</keyword>
<gene>
    <name evidence="5" type="ORF">SAMN04487993_100535</name>
</gene>
<dbReference type="InterPro" id="IPR008920">
    <property type="entry name" value="TF_FadR/GntR_C"/>
</dbReference>